<organism evidence="2 3">
    <name type="scientific">Allosaccharopolyspora coralli</name>
    <dbReference type="NCBI Taxonomy" id="2665642"/>
    <lineage>
        <taxon>Bacteria</taxon>
        <taxon>Bacillati</taxon>
        <taxon>Actinomycetota</taxon>
        <taxon>Actinomycetes</taxon>
        <taxon>Pseudonocardiales</taxon>
        <taxon>Pseudonocardiaceae</taxon>
        <taxon>Allosaccharopolyspora</taxon>
    </lineage>
</organism>
<dbReference type="Pfam" id="PF01144">
    <property type="entry name" value="CoA_trans"/>
    <property type="match status" value="1"/>
</dbReference>
<accession>A0A5Q3Q6U2</accession>
<dbReference type="SUPFAM" id="SSF100950">
    <property type="entry name" value="NagB/RpiA/CoA transferase-like"/>
    <property type="match status" value="1"/>
</dbReference>
<dbReference type="InterPro" id="IPR004165">
    <property type="entry name" value="CoA_trans_fam_I"/>
</dbReference>
<dbReference type="KEGG" id="sace:GIY23_13130"/>
<dbReference type="SMART" id="SM00882">
    <property type="entry name" value="CoA_trans"/>
    <property type="match status" value="1"/>
</dbReference>
<name>A0A5Q3Q6U2_9PSEU</name>
<reference evidence="3" key="1">
    <citation type="submission" date="2019-11" db="EMBL/GenBank/DDBJ databases">
        <title>The complete genome sequence of Saccharopolyspora sp. E2A.</title>
        <authorList>
            <person name="Zhang G."/>
        </authorList>
    </citation>
    <scope>NUCLEOTIDE SEQUENCE [LARGE SCALE GENOMIC DNA]</scope>
    <source>
        <strain evidence="3">E2A</strain>
    </source>
</reference>
<dbReference type="GO" id="GO:0008410">
    <property type="term" value="F:CoA-transferase activity"/>
    <property type="evidence" value="ECO:0007669"/>
    <property type="project" value="InterPro"/>
</dbReference>
<protein>
    <submittedName>
        <fullName evidence="2">CoA-transferase</fullName>
    </submittedName>
</protein>
<evidence type="ECO:0000256" key="1">
    <source>
        <dbReference type="ARBA" id="ARBA00007047"/>
    </source>
</evidence>
<evidence type="ECO:0000313" key="3">
    <source>
        <dbReference type="Proteomes" id="UP000371041"/>
    </source>
</evidence>
<keyword evidence="2" id="KW-0808">Transferase</keyword>
<dbReference type="Gene3D" id="3.40.1080.10">
    <property type="entry name" value="Glutaconate Coenzyme A-transferase"/>
    <property type="match status" value="1"/>
</dbReference>
<dbReference type="PANTHER" id="PTHR43293:SF3">
    <property type="entry name" value="CHOLESTEROL RING-CLEAVING HYDROLASE IPDB SUBUNIT"/>
    <property type="match status" value="1"/>
</dbReference>
<dbReference type="EMBL" id="CP045929">
    <property type="protein sequence ID" value="QGK70338.1"/>
    <property type="molecule type" value="Genomic_DNA"/>
</dbReference>
<dbReference type="PANTHER" id="PTHR43293">
    <property type="entry name" value="ACETATE COA-TRANSFERASE YDIF"/>
    <property type="match status" value="1"/>
</dbReference>
<dbReference type="InterPro" id="IPR037171">
    <property type="entry name" value="NagB/RpiA_transferase-like"/>
</dbReference>
<gene>
    <name evidence="2" type="ORF">GIY23_13130</name>
</gene>
<sequence>MNDVTRAEVCAVACADSWADAGTVLASPIGIVPTVGARLAKLTTAPELLLTDGEAQLLADVPPMGSGADGATVEGWMPYRKVLDMLAGGQRRVMMGATQIDRHGNQNISRIGTWDAPKVQLIGVRGAPGNTINHTTNYWIPQHGPRVFVESVDVVSGVGHDRARRVGARYHDVSVVVTDLAVLDFAGPEATMRLRSVHPGVTVEQVQENTGFPLAIDTVEQTRLPTSEELDLIRSTVDPKDLRSQEVAQ</sequence>
<dbReference type="RefSeq" id="WP_154076922.1">
    <property type="nucleotide sequence ID" value="NZ_CP045929.1"/>
</dbReference>
<proteinExistence type="inferred from homology"/>
<dbReference type="Proteomes" id="UP000371041">
    <property type="component" value="Chromosome"/>
</dbReference>
<comment type="similarity">
    <text evidence="1">Belongs to the 3-oxoacid CoA-transferase subunit B family.</text>
</comment>
<keyword evidence="3" id="KW-1185">Reference proteome</keyword>
<evidence type="ECO:0000313" key="2">
    <source>
        <dbReference type="EMBL" id="QGK70338.1"/>
    </source>
</evidence>
<dbReference type="AlphaFoldDB" id="A0A5Q3Q6U2"/>